<accession>A0A915E6R9</accession>
<organism evidence="2 3">
    <name type="scientific">Ditylenchus dipsaci</name>
    <dbReference type="NCBI Taxonomy" id="166011"/>
    <lineage>
        <taxon>Eukaryota</taxon>
        <taxon>Metazoa</taxon>
        <taxon>Ecdysozoa</taxon>
        <taxon>Nematoda</taxon>
        <taxon>Chromadorea</taxon>
        <taxon>Rhabditida</taxon>
        <taxon>Tylenchina</taxon>
        <taxon>Tylenchomorpha</taxon>
        <taxon>Sphaerularioidea</taxon>
        <taxon>Anguinidae</taxon>
        <taxon>Anguininae</taxon>
        <taxon>Ditylenchus</taxon>
    </lineage>
</organism>
<dbReference type="Proteomes" id="UP000887574">
    <property type="component" value="Unplaced"/>
</dbReference>
<evidence type="ECO:0000256" key="1">
    <source>
        <dbReference type="SAM" id="MobiDB-lite"/>
    </source>
</evidence>
<feature type="region of interest" description="Disordered" evidence="1">
    <location>
        <begin position="144"/>
        <end position="167"/>
    </location>
</feature>
<dbReference type="WBParaSite" id="jg2940">
    <property type="protein sequence ID" value="jg2940"/>
    <property type="gene ID" value="jg2940"/>
</dbReference>
<protein>
    <submittedName>
        <fullName evidence="3">Uncharacterized protein</fullName>
    </submittedName>
</protein>
<feature type="region of interest" description="Disordered" evidence="1">
    <location>
        <begin position="89"/>
        <end position="121"/>
    </location>
</feature>
<keyword evidence="2" id="KW-1185">Reference proteome</keyword>
<proteinExistence type="predicted"/>
<name>A0A915E6R9_9BILA</name>
<evidence type="ECO:0000313" key="3">
    <source>
        <dbReference type="WBParaSite" id="jg2940"/>
    </source>
</evidence>
<reference evidence="3" key="1">
    <citation type="submission" date="2022-11" db="UniProtKB">
        <authorList>
            <consortium name="WormBaseParasite"/>
        </authorList>
    </citation>
    <scope>IDENTIFICATION</scope>
</reference>
<feature type="compositionally biased region" description="Polar residues" evidence="1">
    <location>
        <begin position="144"/>
        <end position="153"/>
    </location>
</feature>
<evidence type="ECO:0000313" key="2">
    <source>
        <dbReference type="Proteomes" id="UP000887574"/>
    </source>
</evidence>
<dbReference type="AlphaFoldDB" id="A0A915E6R9"/>
<sequence>MDENEEDAQEKKLLKSFYTVYHIDKLHKKDSQKIVSLEELANSEYVQASVQEAPKRGLNPRRYSAQKPGIALSPKTLMALERWRNAQGPVFLPDKSNNKTIQKQFRNDRGGSGDDSGEEDIGSGLDVWNRHMAHIEHAKIVRRSQPTRQNSCNQEKDNFLKSKHAKKRAERLSFESVQSMPDISATTTNTNCKGPIITEVFSADEKRKRMKLKLRIS</sequence>